<protein>
    <submittedName>
        <fullName evidence="1">Uncharacterized protein</fullName>
    </submittedName>
</protein>
<comment type="caution">
    <text evidence="1">The sequence shown here is derived from an EMBL/GenBank/DDBJ whole genome shotgun (WGS) entry which is preliminary data.</text>
</comment>
<gene>
    <name evidence="1" type="ORF">J21TS7_04770</name>
</gene>
<accession>A0ABQ4L6D7</accession>
<dbReference type="EMBL" id="BORU01000001">
    <property type="protein sequence ID" value="GIO52159.1"/>
    <property type="molecule type" value="Genomic_DNA"/>
</dbReference>
<keyword evidence="2" id="KW-1185">Reference proteome</keyword>
<dbReference type="Proteomes" id="UP000676601">
    <property type="component" value="Unassembled WGS sequence"/>
</dbReference>
<proteinExistence type="predicted"/>
<evidence type="ECO:0000313" key="1">
    <source>
        <dbReference type="EMBL" id="GIO52159.1"/>
    </source>
</evidence>
<sequence length="51" mass="6161">MIKLGSRQGWKKGIVELGIEYIMKKYGGIQRRVNWNELLLRSKYGWNERYT</sequence>
<organism evidence="1 2">
    <name type="scientific">Paenibacillus cineris</name>
    <dbReference type="NCBI Taxonomy" id="237530"/>
    <lineage>
        <taxon>Bacteria</taxon>
        <taxon>Bacillati</taxon>
        <taxon>Bacillota</taxon>
        <taxon>Bacilli</taxon>
        <taxon>Bacillales</taxon>
        <taxon>Paenibacillaceae</taxon>
        <taxon>Paenibacillus</taxon>
    </lineage>
</organism>
<evidence type="ECO:0000313" key="2">
    <source>
        <dbReference type="Proteomes" id="UP000676601"/>
    </source>
</evidence>
<name>A0ABQ4L6D7_9BACL</name>
<reference evidence="1 2" key="1">
    <citation type="submission" date="2021-03" db="EMBL/GenBank/DDBJ databases">
        <title>Antimicrobial resistance genes in bacteria isolated from Japanese honey, and their potential for conferring macrolide and lincosamide resistance in the American foulbrood pathogen Paenibacillus larvae.</title>
        <authorList>
            <person name="Okamoto M."/>
            <person name="Kumagai M."/>
            <person name="Kanamori H."/>
            <person name="Takamatsu D."/>
        </authorList>
    </citation>
    <scope>NUCLEOTIDE SEQUENCE [LARGE SCALE GENOMIC DNA]</scope>
    <source>
        <strain evidence="1 2">J21TS7</strain>
    </source>
</reference>